<accession>A0A843WZZ5</accession>
<comment type="similarity">
    <text evidence="2">Belongs to the class-I pyridoxal-phosphate-dependent aminotransferase family.</text>
</comment>
<gene>
    <name evidence="12" type="ORF">Taro_045305</name>
</gene>
<dbReference type="OrthoDB" id="691673at2759"/>
<evidence type="ECO:0000256" key="7">
    <source>
        <dbReference type="ARBA" id="ARBA00037888"/>
    </source>
</evidence>
<dbReference type="GO" id="GO:0030170">
    <property type="term" value="F:pyridoxal phosphate binding"/>
    <property type="evidence" value="ECO:0007669"/>
    <property type="project" value="InterPro"/>
</dbReference>
<evidence type="ECO:0000313" key="13">
    <source>
        <dbReference type="Proteomes" id="UP000652761"/>
    </source>
</evidence>
<name>A0A843WZZ5_COLES</name>
<dbReference type="PRINTS" id="PR00753">
    <property type="entry name" value="ACCSYNTHASE"/>
</dbReference>
<keyword evidence="6" id="KW-0456">Lyase</keyword>
<organism evidence="12 13">
    <name type="scientific">Colocasia esculenta</name>
    <name type="common">Wild taro</name>
    <name type="synonym">Arum esculentum</name>
    <dbReference type="NCBI Taxonomy" id="4460"/>
    <lineage>
        <taxon>Eukaryota</taxon>
        <taxon>Viridiplantae</taxon>
        <taxon>Streptophyta</taxon>
        <taxon>Embryophyta</taxon>
        <taxon>Tracheophyta</taxon>
        <taxon>Spermatophyta</taxon>
        <taxon>Magnoliopsida</taxon>
        <taxon>Liliopsida</taxon>
        <taxon>Araceae</taxon>
        <taxon>Aroideae</taxon>
        <taxon>Colocasieae</taxon>
        <taxon>Colocasia</taxon>
    </lineage>
</organism>
<evidence type="ECO:0000313" key="12">
    <source>
        <dbReference type="EMBL" id="MQM12388.1"/>
    </source>
</evidence>
<dbReference type="EMBL" id="NMUH01005300">
    <property type="protein sequence ID" value="MQM12388.1"/>
    <property type="molecule type" value="Genomic_DNA"/>
</dbReference>
<comment type="pathway">
    <text evidence="7">Alkene biosynthesis; ethylene biosynthesis via S-adenosyl-L-methionine; ethylene from S-adenosyl-L-methionine: step 1/2.</text>
</comment>
<evidence type="ECO:0000256" key="8">
    <source>
        <dbReference type="ARBA" id="ARBA00039053"/>
    </source>
</evidence>
<sequence>MACPSSSEPHRREQPLLSRIATEGNHGENSLYFDGWKAYESDPYHPTRNPRGVIQMGLAENQAVCKTSLLFIAQKSSSFYTFLPNIGHVIDIRLRSPLQLCFDMMEEWIKKHPEASICTAQGVSEFRETAIFQDYHGLPAFRNAVARFMEKARGGRVSFDPDRIVMGGGATGANELVIFCLADPGDAFLVPTPYYPGFDRDLRWRTGIQLLPVHCSSSNHFKLTREALEAAYGEALLAGVRVKGLILANPSNPLGTVLDSDTLASILRFADEHRIHLVCDEIYSATVSGRPAFVSIAEVLEEHPGICDRDLVHIVYSLSKDLGLPGFRVGVVYSYNDEVVLCGRRMSSFGLVSSQTQRLLASMLSDEEFMGAFMKESTRRLGERRAAFTAGLAEVGIGCLEGANAGLFLWMNLRPMLKEGTVEEETKLWRAIVEEVKLNVSPGSSFHCVEPGWFRVCIANMDEATVGVALQRMRRFVGRSAETGLPVRRRGSRAAASGGLRLSLSSLMAEDVCMSTMSPRLLSPHSPLVRATS</sequence>
<evidence type="ECO:0000256" key="10">
    <source>
        <dbReference type="SAM" id="MobiDB-lite"/>
    </source>
</evidence>
<dbReference type="InterPro" id="IPR015424">
    <property type="entry name" value="PyrdxlP-dep_Trfase"/>
</dbReference>
<dbReference type="SUPFAM" id="SSF53383">
    <property type="entry name" value="PLP-dependent transferases"/>
    <property type="match status" value="1"/>
</dbReference>
<evidence type="ECO:0000256" key="4">
    <source>
        <dbReference type="ARBA" id="ARBA00022691"/>
    </source>
</evidence>
<dbReference type="Gene3D" id="3.90.1150.10">
    <property type="entry name" value="Aspartate Aminotransferase, domain 1"/>
    <property type="match status" value="1"/>
</dbReference>
<dbReference type="Gene3D" id="3.40.640.10">
    <property type="entry name" value="Type I PLP-dependent aspartate aminotransferase-like (Major domain)"/>
    <property type="match status" value="1"/>
</dbReference>
<proteinExistence type="inferred from homology"/>
<keyword evidence="13" id="KW-1185">Reference proteome</keyword>
<dbReference type="PROSITE" id="PS00105">
    <property type="entry name" value="AA_TRANSFER_CLASS_1"/>
    <property type="match status" value="1"/>
</dbReference>
<reference evidence="12" key="1">
    <citation type="submission" date="2017-07" db="EMBL/GenBank/DDBJ databases">
        <title>Taro Niue Genome Assembly and Annotation.</title>
        <authorList>
            <person name="Atibalentja N."/>
            <person name="Keating K."/>
            <person name="Fields C.J."/>
        </authorList>
    </citation>
    <scope>NUCLEOTIDE SEQUENCE</scope>
    <source>
        <strain evidence="12">Niue_2</strain>
        <tissue evidence="12">Leaf</tissue>
    </source>
</reference>
<dbReference type="GO" id="GO:0008483">
    <property type="term" value="F:transaminase activity"/>
    <property type="evidence" value="ECO:0007669"/>
    <property type="project" value="TreeGrafter"/>
</dbReference>
<dbReference type="AlphaFoldDB" id="A0A843WZZ5"/>
<evidence type="ECO:0000256" key="3">
    <source>
        <dbReference type="ARBA" id="ARBA00022666"/>
    </source>
</evidence>
<dbReference type="PANTHER" id="PTHR43795:SF6">
    <property type="entry name" value="1-AMINOCYCLOPROPANE-1-CARBOXYLATE SYNTHASE 6"/>
    <property type="match status" value="1"/>
</dbReference>
<comment type="cofactor">
    <cofactor evidence="1">
        <name>pyridoxal 5'-phosphate</name>
        <dbReference type="ChEBI" id="CHEBI:597326"/>
    </cofactor>
</comment>
<evidence type="ECO:0000256" key="1">
    <source>
        <dbReference type="ARBA" id="ARBA00001933"/>
    </source>
</evidence>
<keyword evidence="4" id="KW-0949">S-adenosyl-L-methionine</keyword>
<evidence type="ECO:0000259" key="11">
    <source>
        <dbReference type="Pfam" id="PF00155"/>
    </source>
</evidence>
<dbReference type="CDD" id="cd00609">
    <property type="entry name" value="AAT_like"/>
    <property type="match status" value="1"/>
</dbReference>
<dbReference type="GO" id="GO:0016847">
    <property type="term" value="F:1-aminocyclopropane-1-carboxylate synthase activity"/>
    <property type="evidence" value="ECO:0007669"/>
    <property type="project" value="UniProtKB-EC"/>
</dbReference>
<dbReference type="InterPro" id="IPR015422">
    <property type="entry name" value="PyrdxlP-dep_Trfase_small"/>
</dbReference>
<dbReference type="InterPro" id="IPR015421">
    <property type="entry name" value="PyrdxlP-dep_Trfase_major"/>
</dbReference>
<evidence type="ECO:0000256" key="6">
    <source>
        <dbReference type="ARBA" id="ARBA00023239"/>
    </source>
</evidence>
<dbReference type="InterPro" id="IPR050478">
    <property type="entry name" value="Ethylene_sulfur-biosynth"/>
</dbReference>
<evidence type="ECO:0000256" key="2">
    <source>
        <dbReference type="ARBA" id="ARBA00007441"/>
    </source>
</evidence>
<dbReference type="EC" id="4.4.1.14" evidence="8"/>
<comment type="caution">
    <text evidence="12">The sequence shown here is derived from an EMBL/GenBank/DDBJ whole genome shotgun (WGS) entry which is preliminary data.</text>
</comment>
<dbReference type="Proteomes" id="UP000652761">
    <property type="component" value="Unassembled WGS sequence"/>
</dbReference>
<keyword evidence="3" id="KW-0266">Ethylene biosynthesis</keyword>
<dbReference type="InterPro" id="IPR004839">
    <property type="entry name" value="Aminotransferase_I/II_large"/>
</dbReference>
<feature type="domain" description="Aminotransferase class I/classII large" evidence="11">
    <location>
        <begin position="100"/>
        <end position="472"/>
    </location>
</feature>
<dbReference type="GO" id="GO:0009693">
    <property type="term" value="P:ethylene biosynthetic process"/>
    <property type="evidence" value="ECO:0007669"/>
    <property type="project" value="UniProtKB-KW"/>
</dbReference>
<evidence type="ECO:0000256" key="9">
    <source>
        <dbReference type="ARBA" id="ARBA00049554"/>
    </source>
</evidence>
<protein>
    <recommendedName>
        <fullName evidence="8">1-aminocyclopropane-1-carboxylate synthase</fullName>
        <ecNumber evidence="8">4.4.1.14</ecNumber>
    </recommendedName>
</protein>
<keyword evidence="5" id="KW-0663">Pyridoxal phosphate</keyword>
<comment type="catalytic activity">
    <reaction evidence="9">
        <text>S-adenosyl-L-methionine = 1-aminocyclopropane-1-carboxylate + S-methyl-5'-thioadenosine + H(+)</text>
        <dbReference type="Rhea" id="RHEA:21744"/>
        <dbReference type="ChEBI" id="CHEBI:15378"/>
        <dbReference type="ChEBI" id="CHEBI:17509"/>
        <dbReference type="ChEBI" id="CHEBI:58360"/>
        <dbReference type="ChEBI" id="CHEBI:59789"/>
        <dbReference type="EC" id="4.4.1.14"/>
    </reaction>
</comment>
<dbReference type="InterPro" id="IPR004838">
    <property type="entry name" value="NHTrfase_class1_PyrdxlP-BS"/>
</dbReference>
<evidence type="ECO:0000256" key="5">
    <source>
        <dbReference type="ARBA" id="ARBA00022898"/>
    </source>
</evidence>
<feature type="region of interest" description="Disordered" evidence="10">
    <location>
        <begin position="1"/>
        <end position="20"/>
    </location>
</feature>
<dbReference type="PANTHER" id="PTHR43795">
    <property type="entry name" value="BIFUNCTIONAL ASPARTATE AMINOTRANSFERASE AND GLUTAMATE/ASPARTATE-PREPHENATE AMINOTRANSFERASE-RELATED"/>
    <property type="match status" value="1"/>
</dbReference>
<dbReference type="Pfam" id="PF00155">
    <property type="entry name" value="Aminotran_1_2"/>
    <property type="match status" value="1"/>
</dbReference>